<organism evidence="1 2">
    <name type="scientific">Arctium lappa</name>
    <name type="common">Greater burdock</name>
    <name type="synonym">Lappa major</name>
    <dbReference type="NCBI Taxonomy" id="4217"/>
    <lineage>
        <taxon>Eukaryota</taxon>
        <taxon>Viridiplantae</taxon>
        <taxon>Streptophyta</taxon>
        <taxon>Embryophyta</taxon>
        <taxon>Tracheophyta</taxon>
        <taxon>Spermatophyta</taxon>
        <taxon>Magnoliopsida</taxon>
        <taxon>eudicotyledons</taxon>
        <taxon>Gunneridae</taxon>
        <taxon>Pentapetalae</taxon>
        <taxon>asterids</taxon>
        <taxon>campanulids</taxon>
        <taxon>Asterales</taxon>
        <taxon>Asteraceae</taxon>
        <taxon>Carduoideae</taxon>
        <taxon>Cardueae</taxon>
        <taxon>Arctiinae</taxon>
        <taxon>Arctium</taxon>
    </lineage>
</organism>
<evidence type="ECO:0000313" key="2">
    <source>
        <dbReference type="Proteomes" id="UP001055879"/>
    </source>
</evidence>
<name>A0ACB8ZP50_ARCLA</name>
<reference evidence="2" key="1">
    <citation type="journal article" date="2022" name="Mol. Ecol. Resour.">
        <title>The genomes of chicory, endive, great burdock and yacon provide insights into Asteraceae palaeo-polyploidization history and plant inulin production.</title>
        <authorList>
            <person name="Fan W."/>
            <person name="Wang S."/>
            <person name="Wang H."/>
            <person name="Wang A."/>
            <person name="Jiang F."/>
            <person name="Liu H."/>
            <person name="Zhao H."/>
            <person name="Xu D."/>
            <person name="Zhang Y."/>
        </authorList>
    </citation>
    <scope>NUCLEOTIDE SEQUENCE [LARGE SCALE GENOMIC DNA]</scope>
    <source>
        <strain evidence="2">cv. Niubang</strain>
    </source>
</reference>
<sequence length="293" mass="33834">MLQKSRSRSRSRRMTMAISPSLLPTLLLCYLLIICKSMPIISQSSSTGGDGHRHLIDEIREAELKIVGLESILKESISIVESKNLDIKESEKLVEEMTSEVDHLQYVLLTMKNDSSSANQRLNRLEEEVRLLWAAARRNNFELHTMESKAEDAESRLEITKSRVEMMASVVTEQWIQIQHLEQALEIADRSSKEIKGRLSSTRCSFLKFVQSQFGDLLDDWWEVLEKIWSGAKQNHHQLQWFVMNKMQKWKYTAAYANKEVVFFVASALITFPALSLGVFLLEQFLLVKVPWN</sequence>
<accession>A0ACB8ZP50</accession>
<evidence type="ECO:0000313" key="1">
    <source>
        <dbReference type="EMBL" id="KAI3697915.1"/>
    </source>
</evidence>
<proteinExistence type="predicted"/>
<protein>
    <submittedName>
        <fullName evidence="1">Uncharacterized protein</fullName>
    </submittedName>
</protein>
<comment type="caution">
    <text evidence="1">The sequence shown here is derived from an EMBL/GenBank/DDBJ whole genome shotgun (WGS) entry which is preliminary data.</text>
</comment>
<reference evidence="1 2" key="2">
    <citation type="journal article" date="2022" name="Mol. Ecol. Resour.">
        <title>The genomes of chicory, endive, great burdock and yacon provide insights into Asteraceae paleo-polyploidization history and plant inulin production.</title>
        <authorList>
            <person name="Fan W."/>
            <person name="Wang S."/>
            <person name="Wang H."/>
            <person name="Wang A."/>
            <person name="Jiang F."/>
            <person name="Liu H."/>
            <person name="Zhao H."/>
            <person name="Xu D."/>
            <person name="Zhang Y."/>
        </authorList>
    </citation>
    <scope>NUCLEOTIDE SEQUENCE [LARGE SCALE GENOMIC DNA]</scope>
    <source>
        <strain evidence="2">cv. Niubang</strain>
    </source>
</reference>
<keyword evidence="2" id="KW-1185">Reference proteome</keyword>
<dbReference type="EMBL" id="CM042056">
    <property type="protein sequence ID" value="KAI3697915.1"/>
    <property type="molecule type" value="Genomic_DNA"/>
</dbReference>
<dbReference type="Proteomes" id="UP001055879">
    <property type="component" value="Linkage Group LG10"/>
</dbReference>
<gene>
    <name evidence="1" type="ORF">L6452_31018</name>
</gene>